<accession>A0ACC2WPM1</accession>
<organism evidence="1 2">
    <name type="scientific">Naganishia vaughanmartiniae</name>
    <dbReference type="NCBI Taxonomy" id="1424756"/>
    <lineage>
        <taxon>Eukaryota</taxon>
        <taxon>Fungi</taxon>
        <taxon>Dikarya</taxon>
        <taxon>Basidiomycota</taxon>
        <taxon>Agaricomycotina</taxon>
        <taxon>Tremellomycetes</taxon>
        <taxon>Filobasidiales</taxon>
        <taxon>Filobasidiaceae</taxon>
        <taxon>Naganishia</taxon>
    </lineage>
</organism>
<comment type="caution">
    <text evidence="1">The sequence shown here is derived from an EMBL/GenBank/DDBJ whole genome shotgun (WGS) entry which is preliminary data.</text>
</comment>
<proteinExistence type="predicted"/>
<evidence type="ECO:0000313" key="1">
    <source>
        <dbReference type="EMBL" id="KAJ9113007.1"/>
    </source>
</evidence>
<reference evidence="1" key="1">
    <citation type="submission" date="2023-04" db="EMBL/GenBank/DDBJ databases">
        <title>Draft Genome sequencing of Naganishia species isolated from polar environments using Oxford Nanopore Technology.</title>
        <authorList>
            <person name="Leo P."/>
            <person name="Venkateswaran K."/>
        </authorList>
    </citation>
    <scope>NUCLEOTIDE SEQUENCE</scope>
    <source>
        <strain evidence="1">MNA-CCFEE 5425</strain>
    </source>
</reference>
<sequence length="505" mass="56481">MKETTEDKALNDVAHVELARETTSDTDVDNKAGKNVAVSTLPAIYEGKLDAAMEILHGERVEMTDEQSRMICRKIDKVILPILAWVYFLQILDKSVVGYGANFGMKTDANLVGTQYSLIGSSGYWAQLGWQPISALLIIKVPTRILMTWRLDNNPGVARFLTPEERRWAVERLRDNNTGVESSKSVIELDTDVNGKADVLFTETIKWKQIVEALISIPTWLIVSLVFCVKWCGSVGHVSSRATVQKVTSVDMRFLIQQRLWAFNYLRIRLYTPPYDPAEYPIRLCAGVRDLAGQLACGSLQNKEHFPRPATRPMHHWFWASIRPWSWAKVYWSPVIGLLVSPGDLRRKDDEADRTPFSLIGFLFGANPLIASWLTSNTAGYTKKSTVLAMYAVGNAVGNIVGPLLFKSTDAPLYREGLKAVLGIFIAAGGATAFIVASYIFLNRRKEKERVAHGKPAKLDDRSMKQSYEAGDAGDILGQNAFLDMTDKENDEVRCVQRQKRGTVC</sequence>
<evidence type="ECO:0000313" key="2">
    <source>
        <dbReference type="Proteomes" id="UP001243375"/>
    </source>
</evidence>
<dbReference type="Proteomes" id="UP001243375">
    <property type="component" value="Unassembled WGS sequence"/>
</dbReference>
<keyword evidence="2" id="KW-1185">Reference proteome</keyword>
<name>A0ACC2WPM1_9TREE</name>
<gene>
    <name evidence="1" type="ORF">QFC22_006103</name>
</gene>
<protein>
    <submittedName>
        <fullName evidence="1">Uncharacterized protein</fullName>
    </submittedName>
</protein>
<dbReference type="EMBL" id="JASBWU010000023">
    <property type="protein sequence ID" value="KAJ9113007.1"/>
    <property type="molecule type" value="Genomic_DNA"/>
</dbReference>